<evidence type="ECO:0000256" key="9">
    <source>
        <dbReference type="ARBA" id="ARBA00023172"/>
    </source>
</evidence>
<dbReference type="GO" id="GO:0015074">
    <property type="term" value="P:DNA integration"/>
    <property type="evidence" value="ECO:0007669"/>
    <property type="project" value="UniProtKB-KW"/>
</dbReference>
<dbReference type="GO" id="GO:0016787">
    <property type="term" value="F:hydrolase activity"/>
    <property type="evidence" value="ECO:0007669"/>
    <property type="project" value="UniProtKB-KW"/>
</dbReference>
<evidence type="ECO:0000256" key="4">
    <source>
        <dbReference type="ARBA" id="ARBA00022801"/>
    </source>
</evidence>
<name>A0A8J2KM85_9HEXA</name>
<dbReference type="AlphaFoldDB" id="A0A8J2KM85"/>
<feature type="region of interest" description="Disordered" evidence="10">
    <location>
        <begin position="506"/>
        <end position="527"/>
    </location>
</feature>
<dbReference type="Proteomes" id="UP000708208">
    <property type="component" value="Unassembled WGS sequence"/>
</dbReference>
<evidence type="ECO:0000313" key="13">
    <source>
        <dbReference type="Proteomes" id="UP000708208"/>
    </source>
</evidence>
<keyword evidence="4" id="KW-0378">Hydrolase</keyword>
<evidence type="ECO:0000256" key="6">
    <source>
        <dbReference type="ARBA" id="ARBA00022908"/>
    </source>
</evidence>
<dbReference type="InterPro" id="IPR057670">
    <property type="entry name" value="SH3_retrovirus"/>
</dbReference>
<keyword evidence="8" id="KW-0808">Transferase</keyword>
<dbReference type="Pfam" id="PF25597">
    <property type="entry name" value="SH3_retrovirus"/>
    <property type="match status" value="1"/>
</dbReference>
<dbReference type="InterPro" id="IPR001584">
    <property type="entry name" value="Integrase_cat-core"/>
</dbReference>
<keyword evidence="5" id="KW-0460">Magnesium</keyword>
<reference evidence="12" key="1">
    <citation type="submission" date="2021-06" db="EMBL/GenBank/DDBJ databases">
        <authorList>
            <person name="Hodson N. C."/>
            <person name="Mongue J. A."/>
            <person name="Jaron S. K."/>
        </authorList>
    </citation>
    <scope>NUCLEOTIDE SEQUENCE</scope>
</reference>
<keyword evidence="2" id="KW-0479">Metal-binding</keyword>
<keyword evidence="7" id="KW-0695">RNA-directed DNA polymerase</keyword>
<accession>A0A8J2KM85</accession>
<keyword evidence="9" id="KW-0233">DNA recombination</keyword>
<keyword evidence="1" id="KW-0540">Nuclease</keyword>
<evidence type="ECO:0000313" key="12">
    <source>
        <dbReference type="EMBL" id="CAG7815634.1"/>
    </source>
</evidence>
<dbReference type="GO" id="GO:0046872">
    <property type="term" value="F:metal ion binding"/>
    <property type="evidence" value="ECO:0007669"/>
    <property type="project" value="UniProtKB-KW"/>
</dbReference>
<protein>
    <recommendedName>
        <fullName evidence="11">Integrase catalytic domain-containing protein</fullName>
    </recommendedName>
</protein>
<keyword evidence="8" id="KW-0548">Nucleotidyltransferase</keyword>
<sequence length="527" mass="59093">MSKTYKPGEAVYADLSGKMSCASLAGAWYFMLLKDHETGYRKVCFLKQKSEATSCIKDFVAYLENQTHRTVKEFFTDNGSEFVNRHLKTFFRENGIQYDTSVLYCPESNGKLEREVGTIKDCARTILISSNLPTKLWAEAVATTTYIHNRVLDKQSQVITAHEAITGQKPSLAHIRIFGCTAFSHVPHQRRKVWDAKGVKCIMVGYSGNNHTYRLYDPATDRVLEDGNVTFKESKTQQVNITTETVEIEHISQNHPTGAQAPAVAIPHQPKLQTPVQIEYKVHSQNPVIQKLSQHAALSQQIQIYQIPAISFAVARLAQFMNSYDQSHFTAAKGILRYLKGTLDMGIIYNCSGDMQLKVYTDSDYAGDKISRKSTRYKQHGPTSVFVDNQSAIRLAKNPEMLARTKHIDVRHHYVRELVANGQIDVKYIPTGDQLADSLTKPLLKGKLEENWRRLGIQLLDSTRTTPGNTKRSDGKPMSTLSPSVILTLIALFVLSASATSHLLFSGERSTTPSPQDMLKSASQTTW</sequence>
<dbReference type="CDD" id="cd09272">
    <property type="entry name" value="RNase_HI_RT_Ty1"/>
    <property type="match status" value="1"/>
</dbReference>
<evidence type="ECO:0000256" key="3">
    <source>
        <dbReference type="ARBA" id="ARBA00022759"/>
    </source>
</evidence>
<dbReference type="GO" id="GO:0003964">
    <property type="term" value="F:RNA-directed DNA polymerase activity"/>
    <property type="evidence" value="ECO:0007669"/>
    <property type="project" value="UniProtKB-KW"/>
</dbReference>
<gene>
    <name evidence="12" type="ORF">AFUS01_LOCUS26301</name>
</gene>
<dbReference type="GO" id="GO:0006310">
    <property type="term" value="P:DNA recombination"/>
    <property type="evidence" value="ECO:0007669"/>
    <property type="project" value="UniProtKB-KW"/>
</dbReference>
<evidence type="ECO:0000256" key="8">
    <source>
        <dbReference type="ARBA" id="ARBA00022932"/>
    </source>
</evidence>
<evidence type="ECO:0000256" key="2">
    <source>
        <dbReference type="ARBA" id="ARBA00022723"/>
    </source>
</evidence>
<comment type="caution">
    <text evidence="12">The sequence shown here is derived from an EMBL/GenBank/DDBJ whole genome shotgun (WGS) entry which is preliminary data.</text>
</comment>
<dbReference type="OrthoDB" id="413361at2759"/>
<evidence type="ECO:0000259" key="11">
    <source>
        <dbReference type="PROSITE" id="PS50994"/>
    </source>
</evidence>
<organism evidence="12 13">
    <name type="scientific">Allacma fusca</name>
    <dbReference type="NCBI Taxonomy" id="39272"/>
    <lineage>
        <taxon>Eukaryota</taxon>
        <taxon>Metazoa</taxon>
        <taxon>Ecdysozoa</taxon>
        <taxon>Arthropoda</taxon>
        <taxon>Hexapoda</taxon>
        <taxon>Collembola</taxon>
        <taxon>Symphypleona</taxon>
        <taxon>Sminthuridae</taxon>
        <taxon>Allacma</taxon>
    </lineage>
</organism>
<evidence type="ECO:0000256" key="7">
    <source>
        <dbReference type="ARBA" id="ARBA00022918"/>
    </source>
</evidence>
<dbReference type="PROSITE" id="PS50994">
    <property type="entry name" value="INTEGRASE"/>
    <property type="match status" value="1"/>
</dbReference>
<dbReference type="GO" id="GO:0003887">
    <property type="term" value="F:DNA-directed DNA polymerase activity"/>
    <property type="evidence" value="ECO:0007669"/>
    <property type="project" value="UniProtKB-KW"/>
</dbReference>
<keyword evidence="13" id="KW-1185">Reference proteome</keyword>
<dbReference type="PANTHER" id="PTHR42648:SF11">
    <property type="entry name" value="TRANSPOSON TY4-P GAG-POL POLYPROTEIN"/>
    <property type="match status" value="1"/>
</dbReference>
<keyword evidence="8" id="KW-0239">DNA-directed DNA polymerase</keyword>
<keyword evidence="6" id="KW-0229">DNA integration</keyword>
<evidence type="ECO:0000256" key="5">
    <source>
        <dbReference type="ARBA" id="ARBA00022842"/>
    </source>
</evidence>
<dbReference type="InterPro" id="IPR039537">
    <property type="entry name" value="Retrotran_Ty1/copia-like"/>
</dbReference>
<dbReference type="PANTHER" id="PTHR42648">
    <property type="entry name" value="TRANSPOSASE, PUTATIVE-RELATED"/>
    <property type="match status" value="1"/>
</dbReference>
<evidence type="ECO:0000256" key="1">
    <source>
        <dbReference type="ARBA" id="ARBA00022722"/>
    </source>
</evidence>
<proteinExistence type="predicted"/>
<dbReference type="EMBL" id="CAJVCH010349274">
    <property type="protein sequence ID" value="CAG7815634.1"/>
    <property type="molecule type" value="Genomic_DNA"/>
</dbReference>
<feature type="domain" description="Integrase catalytic" evidence="11">
    <location>
        <begin position="3"/>
        <end position="178"/>
    </location>
</feature>
<keyword evidence="3" id="KW-0255">Endonuclease</keyword>
<evidence type="ECO:0000256" key="10">
    <source>
        <dbReference type="SAM" id="MobiDB-lite"/>
    </source>
</evidence>
<dbReference type="GO" id="GO:0004519">
    <property type="term" value="F:endonuclease activity"/>
    <property type="evidence" value="ECO:0007669"/>
    <property type="project" value="UniProtKB-KW"/>
</dbReference>